<dbReference type="AlphaFoldDB" id="A0A270B2B3"/>
<feature type="non-terminal residue" evidence="1">
    <location>
        <position position="1"/>
    </location>
</feature>
<protein>
    <submittedName>
        <fullName evidence="1">Uncharacterized protein</fullName>
    </submittedName>
</protein>
<keyword evidence="2" id="KW-1185">Reference proteome</keyword>
<dbReference type="InterPro" id="IPR036890">
    <property type="entry name" value="HATPase_C_sf"/>
</dbReference>
<dbReference type="Gene3D" id="3.30.565.10">
    <property type="entry name" value="Histidine kinase-like ATPase, C-terminal domain"/>
    <property type="match status" value="1"/>
</dbReference>
<evidence type="ECO:0000313" key="1">
    <source>
        <dbReference type="EMBL" id="PAL19174.1"/>
    </source>
</evidence>
<sequence length="79" mass="8965">GGQQEMIKRIASMKTLTRDIQDAVMAVRAQPVRSVFQRMQRVVREASSMTHKDVVLTLEGEDTEVDRTLVEKLSDPLTH</sequence>
<feature type="non-terminal residue" evidence="1">
    <location>
        <position position="79"/>
    </location>
</feature>
<organism evidence="1 2">
    <name type="scientific">Acetobacter syzygii</name>
    <dbReference type="NCBI Taxonomy" id="146476"/>
    <lineage>
        <taxon>Bacteria</taxon>
        <taxon>Pseudomonadati</taxon>
        <taxon>Pseudomonadota</taxon>
        <taxon>Alphaproteobacteria</taxon>
        <taxon>Acetobacterales</taxon>
        <taxon>Acetobacteraceae</taxon>
        <taxon>Acetobacter</taxon>
    </lineage>
</organism>
<dbReference type="PANTHER" id="PTHR43395">
    <property type="entry name" value="SENSOR HISTIDINE KINASE CHEA"/>
    <property type="match status" value="1"/>
</dbReference>
<proteinExistence type="predicted"/>
<dbReference type="InterPro" id="IPR051315">
    <property type="entry name" value="Bact_Chemotaxis_CheA"/>
</dbReference>
<comment type="caution">
    <text evidence="1">The sequence shown here is derived from an EMBL/GenBank/DDBJ whole genome shotgun (WGS) entry which is preliminary data.</text>
</comment>
<name>A0A270B2B3_9PROT</name>
<dbReference type="Proteomes" id="UP000216033">
    <property type="component" value="Unassembled WGS sequence"/>
</dbReference>
<dbReference type="PANTHER" id="PTHR43395:SF1">
    <property type="entry name" value="CHEMOTAXIS PROTEIN CHEA"/>
    <property type="match status" value="1"/>
</dbReference>
<dbReference type="EMBL" id="NDFP01000086">
    <property type="protein sequence ID" value="PAL19174.1"/>
    <property type="molecule type" value="Genomic_DNA"/>
</dbReference>
<accession>A0A270B2B3</accession>
<reference evidence="1 2" key="1">
    <citation type="submission" date="2017-04" db="EMBL/GenBank/DDBJ databases">
        <title>Kefir bacterial isolates.</title>
        <authorList>
            <person name="Kim Y."/>
            <person name="Blasche S."/>
            <person name="Patil K.R."/>
        </authorList>
    </citation>
    <scope>NUCLEOTIDE SEQUENCE [LARGE SCALE GENOMIC DNA]</scope>
    <source>
        <strain evidence="1 2">KR-2</strain>
    </source>
</reference>
<evidence type="ECO:0000313" key="2">
    <source>
        <dbReference type="Proteomes" id="UP000216033"/>
    </source>
</evidence>
<gene>
    <name evidence="1" type="ORF">B9K05_14005</name>
</gene>